<evidence type="ECO:0000313" key="2">
    <source>
        <dbReference type="Proteomes" id="UP001148838"/>
    </source>
</evidence>
<comment type="caution">
    <text evidence="1">The sequence shown here is derived from an EMBL/GenBank/DDBJ whole genome shotgun (WGS) entry which is preliminary data.</text>
</comment>
<sequence>MWLMPQLHEDKQGFLFQQDGAPPHFHLEVQYAIRKVQDNRQGLELNGLHQLLVYADDVNMLGENTQTIRENTEILLEASKAIGLEANPEKTSWLFNDAVSITSLFSIDEIGDSEMVFGEMRRRIRHRLPGIHLKVGEKLGKYPTRMSSEINSVRDDTMVMELEEEDVDVEVGFRTLFSTTDSCSSIYVETVGDTDETEERPCDKLTVINRAAEIIAMYDFDWLEFKISLRFIG</sequence>
<evidence type="ECO:0000313" key="1">
    <source>
        <dbReference type="EMBL" id="KAJ4427252.1"/>
    </source>
</evidence>
<dbReference type="EMBL" id="JAJSOF020000038">
    <property type="protein sequence ID" value="KAJ4427252.1"/>
    <property type="molecule type" value="Genomic_DNA"/>
</dbReference>
<dbReference type="Proteomes" id="UP001148838">
    <property type="component" value="Unassembled WGS sequence"/>
</dbReference>
<organism evidence="1 2">
    <name type="scientific">Periplaneta americana</name>
    <name type="common">American cockroach</name>
    <name type="synonym">Blatta americana</name>
    <dbReference type="NCBI Taxonomy" id="6978"/>
    <lineage>
        <taxon>Eukaryota</taxon>
        <taxon>Metazoa</taxon>
        <taxon>Ecdysozoa</taxon>
        <taxon>Arthropoda</taxon>
        <taxon>Hexapoda</taxon>
        <taxon>Insecta</taxon>
        <taxon>Pterygota</taxon>
        <taxon>Neoptera</taxon>
        <taxon>Polyneoptera</taxon>
        <taxon>Dictyoptera</taxon>
        <taxon>Blattodea</taxon>
        <taxon>Blattoidea</taxon>
        <taxon>Blattidae</taxon>
        <taxon>Blattinae</taxon>
        <taxon>Periplaneta</taxon>
    </lineage>
</organism>
<gene>
    <name evidence="1" type="ORF">ANN_24870</name>
</gene>
<evidence type="ECO:0008006" key="3">
    <source>
        <dbReference type="Google" id="ProtNLM"/>
    </source>
</evidence>
<reference evidence="1 2" key="1">
    <citation type="journal article" date="2022" name="Allergy">
        <title>Genome assembly and annotation of Periplaneta americana reveal a comprehensive cockroach allergen profile.</title>
        <authorList>
            <person name="Wang L."/>
            <person name="Xiong Q."/>
            <person name="Saelim N."/>
            <person name="Wang L."/>
            <person name="Nong W."/>
            <person name="Wan A.T."/>
            <person name="Shi M."/>
            <person name="Liu X."/>
            <person name="Cao Q."/>
            <person name="Hui J.H.L."/>
            <person name="Sookrung N."/>
            <person name="Leung T.F."/>
            <person name="Tungtrongchitr A."/>
            <person name="Tsui S.K.W."/>
        </authorList>
    </citation>
    <scope>NUCLEOTIDE SEQUENCE [LARGE SCALE GENOMIC DNA]</scope>
    <source>
        <strain evidence="1">PWHHKU_190912</strain>
    </source>
</reference>
<accession>A0ABQ8S003</accession>
<name>A0ABQ8S003_PERAM</name>
<protein>
    <recommendedName>
        <fullName evidence="3">Reverse transcriptase domain-containing protein</fullName>
    </recommendedName>
</protein>
<keyword evidence="2" id="KW-1185">Reference proteome</keyword>
<proteinExistence type="predicted"/>